<evidence type="ECO:0000256" key="4">
    <source>
        <dbReference type="SAM" id="MobiDB-lite"/>
    </source>
</evidence>
<dbReference type="SMART" id="SM00490">
    <property type="entry name" value="HELICc"/>
    <property type="match status" value="1"/>
</dbReference>
<accession>C3YV12</accession>
<dbReference type="PROSITE" id="PS51194">
    <property type="entry name" value="HELICASE_CTER"/>
    <property type="match status" value="1"/>
</dbReference>
<evidence type="ECO:0000256" key="1">
    <source>
        <dbReference type="ARBA" id="ARBA00005446"/>
    </source>
</evidence>
<dbReference type="AlphaFoldDB" id="C3YV12"/>
<gene>
    <name evidence="6" type="ORF">BRAFLDRAFT_127645</name>
</gene>
<dbReference type="InParanoid" id="C3YV12"/>
<dbReference type="PANTHER" id="PTHR13710">
    <property type="entry name" value="DNA HELICASE RECQ FAMILY MEMBER"/>
    <property type="match status" value="1"/>
</dbReference>
<evidence type="ECO:0000256" key="3">
    <source>
        <dbReference type="ARBA" id="ARBA00034808"/>
    </source>
</evidence>
<comment type="catalytic activity">
    <reaction evidence="2">
        <text>Couples ATP hydrolysis with the unwinding of duplex DNA by translocating in the 3'-5' direction.</text>
        <dbReference type="EC" id="5.6.2.4"/>
    </reaction>
</comment>
<reference evidence="6" key="1">
    <citation type="journal article" date="2008" name="Nature">
        <title>The amphioxus genome and the evolution of the chordate karyotype.</title>
        <authorList>
            <consortium name="US DOE Joint Genome Institute (JGI-PGF)"/>
            <person name="Putnam N.H."/>
            <person name="Butts T."/>
            <person name="Ferrier D.E.K."/>
            <person name="Furlong R.F."/>
            <person name="Hellsten U."/>
            <person name="Kawashima T."/>
            <person name="Robinson-Rechavi M."/>
            <person name="Shoguchi E."/>
            <person name="Terry A."/>
            <person name="Yu J.-K."/>
            <person name="Benito-Gutierrez E.L."/>
            <person name="Dubchak I."/>
            <person name="Garcia-Fernandez J."/>
            <person name="Gibson-Brown J.J."/>
            <person name="Grigoriev I.V."/>
            <person name="Horton A.C."/>
            <person name="de Jong P.J."/>
            <person name="Jurka J."/>
            <person name="Kapitonov V.V."/>
            <person name="Kohara Y."/>
            <person name="Kuroki Y."/>
            <person name="Lindquist E."/>
            <person name="Lucas S."/>
            <person name="Osoegawa K."/>
            <person name="Pennacchio L.A."/>
            <person name="Salamov A.A."/>
            <person name="Satou Y."/>
            <person name="Sauka-Spengler T."/>
            <person name="Schmutz J."/>
            <person name="Shin-I T."/>
            <person name="Toyoda A."/>
            <person name="Bronner-Fraser M."/>
            <person name="Fujiyama A."/>
            <person name="Holland L.Z."/>
            <person name="Holland P.W.H."/>
            <person name="Satoh N."/>
            <person name="Rokhsar D.S."/>
        </authorList>
    </citation>
    <scope>NUCLEOTIDE SEQUENCE [LARGE SCALE GENOMIC DNA]</scope>
    <source>
        <strain evidence="6">S238N-H82</strain>
        <tissue evidence="6">Testes</tissue>
    </source>
</reference>
<dbReference type="STRING" id="7739.C3YV12"/>
<dbReference type="EMBL" id="GG666555">
    <property type="protein sequence ID" value="EEN55875.1"/>
    <property type="molecule type" value="Genomic_DNA"/>
</dbReference>
<dbReference type="Gene3D" id="3.40.50.300">
    <property type="entry name" value="P-loop containing nucleotide triphosphate hydrolases"/>
    <property type="match status" value="1"/>
</dbReference>
<dbReference type="EC" id="5.6.2.4" evidence="3"/>
<dbReference type="PANTHER" id="PTHR13710:SF108">
    <property type="entry name" value="ATP-DEPENDENT DNA HELICASE Q4"/>
    <property type="match status" value="1"/>
</dbReference>
<organism>
    <name type="scientific">Branchiostoma floridae</name>
    <name type="common">Florida lancelet</name>
    <name type="synonym">Amphioxus</name>
    <dbReference type="NCBI Taxonomy" id="7739"/>
    <lineage>
        <taxon>Eukaryota</taxon>
        <taxon>Metazoa</taxon>
        <taxon>Chordata</taxon>
        <taxon>Cephalochordata</taxon>
        <taxon>Leptocardii</taxon>
        <taxon>Amphioxiformes</taxon>
        <taxon>Branchiostomatidae</taxon>
        <taxon>Branchiostoma</taxon>
    </lineage>
</organism>
<feature type="compositionally biased region" description="Basic and acidic residues" evidence="4">
    <location>
        <begin position="620"/>
        <end position="633"/>
    </location>
</feature>
<dbReference type="InterPro" id="IPR001650">
    <property type="entry name" value="Helicase_C-like"/>
</dbReference>
<evidence type="ECO:0000259" key="5">
    <source>
        <dbReference type="PROSITE" id="PS51194"/>
    </source>
</evidence>
<protein>
    <recommendedName>
        <fullName evidence="3">DNA 3'-5' helicase</fullName>
        <ecNumber evidence="3">5.6.2.4</ecNumber>
    </recommendedName>
</protein>
<dbReference type="FunFam" id="3.40.50.300:FF:004277">
    <property type="entry name" value="Uncharacterized protein"/>
    <property type="match status" value="1"/>
</dbReference>
<name>C3YV12_BRAFL</name>
<feature type="region of interest" description="Disordered" evidence="4">
    <location>
        <begin position="613"/>
        <end position="633"/>
    </location>
</feature>
<dbReference type="GO" id="GO:0043138">
    <property type="term" value="F:3'-5' DNA helicase activity"/>
    <property type="evidence" value="ECO:0007669"/>
    <property type="project" value="UniProtKB-EC"/>
</dbReference>
<dbReference type="eggNOG" id="KOG0351">
    <property type="taxonomic scope" value="Eukaryota"/>
</dbReference>
<dbReference type="Pfam" id="PF00271">
    <property type="entry name" value="Helicase_C"/>
    <property type="match status" value="1"/>
</dbReference>
<feature type="domain" description="Helicase C-terminal" evidence="5">
    <location>
        <begin position="134"/>
        <end position="285"/>
    </location>
</feature>
<evidence type="ECO:0000256" key="2">
    <source>
        <dbReference type="ARBA" id="ARBA00034617"/>
    </source>
</evidence>
<proteinExistence type="inferred from homology"/>
<comment type="similarity">
    <text evidence="1">Belongs to the helicase family. RecQ subfamily.</text>
</comment>
<sequence>MDGLPSLAPAVTMVGSETDALSCTLFPNVLNSLAGLQGSDLCELRRHTYGNSVDRTTVKKLLRKVFPRCRCREKLRQQRERERAAQVAEFEEDGIDYAMLSEDANSPAQVSTGPDCPNNDQNTASAVSIHPTADSSEAPLACSCPGHVVAVPVEAAVQALDMTEEEKGPPQVKWLADCYHAGKSAAQRRQIQKRFMSGELRIVVATVAFGMGLDKSDVRAIIHYNMPKSFENYVQEIGRAGRDGKPSHCHLFLNADGSDLCELRRHTYGNSVDRTTVKKLLRKVFPRCRCREKLRQQRERERAAQVQEPEFEEDGIDYAMLSEDANTPAQVSTGHNDQNTASVVCNHETADSSEAPLPCSCPGHVVAVPVEAAVQALDMTEEGIATLLCYLELHQRKWIEVLQPIRAFCTIQFYGGPGLLRQLARTNPIIAAAIAMGRKKGVDHSTSNRLEFNVVELADRMGWDLEPVTFNLEPTGYQRTGLLAEFTDVSFLLRAPGDLTDDQLDEVSDFLYGRVESQERTELRQLKAVFQALTDVSHDEFWHCAEEVDRARSEQLKVTLREYFEKEPTLNVSSDSCGEEQEEQFWHCAEEVDRARSEQLKVTLREYFEKEPTLNVSSDSRGEEQEEKVPLKNEGQVRADIRSFVCLHHDRNFTGRAIARIFHGITSPCYPAQESPFVLTRDLQPLLPSTGISISVDAGSPAPATQHSLSSLLRHGLDDADSHGLLRIHVAHCEATQGWVIREGLHTHGPGGDHMDDGRISRLEERGVSFQNLAGTTVDLFLQLGKLAGFVGGVAIHLRRVAGVDLD</sequence>
<dbReference type="SUPFAM" id="SSF52540">
    <property type="entry name" value="P-loop containing nucleoside triphosphate hydrolases"/>
    <property type="match status" value="1"/>
</dbReference>
<evidence type="ECO:0000313" key="6">
    <source>
        <dbReference type="EMBL" id="EEN55875.1"/>
    </source>
</evidence>
<dbReference type="InterPro" id="IPR027417">
    <property type="entry name" value="P-loop_NTPase"/>
</dbReference>